<protein>
    <submittedName>
        <fullName evidence="1">Uncharacterized protein</fullName>
    </submittedName>
</protein>
<dbReference type="Proteomes" id="UP001201812">
    <property type="component" value="Unassembled WGS sequence"/>
</dbReference>
<evidence type="ECO:0000313" key="1">
    <source>
        <dbReference type="EMBL" id="KAI1712711.1"/>
    </source>
</evidence>
<organism evidence="1 2">
    <name type="scientific">Ditylenchus destructor</name>
    <dbReference type="NCBI Taxonomy" id="166010"/>
    <lineage>
        <taxon>Eukaryota</taxon>
        <taxon>Metazoa</taxon>
        <taxon>Ecdysozoa</taxon>
        <taxon>Nematoda</taxon>
        <taxon>Chromadorea</taxon>
        <taxon>Rhabditida</taxon>
        <taxon>Tylenchina</taxon>
        <taxon>Tylenchomorpha</taxon>
        <taxon>Sphaerularioidea</taxon>
        <taxon>Anguinidae</taxon>
        <taxon>Anguininae</taxon>
        <taxon>Ditylenchus</taxon>
    </lineage>
</organism>
<proteinExistence type="predicted"/>
<keyword evidence="2" id="KW-1185">Reference proteome</keyword>
<comment type="caution">
    <text evidence="1">The sequence shown here is derived from an EMBL/GenBank/DDBJ whole genome shotgun (WGS) entry which is preliminary data.</text>
</comment>
<sequence length="178" mass="20447">MQFLDLAQGNYKAGVTRSHSVAKFGSSCGSQNSNLECRWTYWTEDSSQTGRCAAKQPRAIKDGRNRESPKWRRSRAGSWAPALAACSEAGSRASEEAPRHREAWQHVDELCWFMTKRVPCLRGIRSRASEEAPRHREAWQHVDELCWFMTKRIPCLRGIRSLSSYSRNRRNPSEDDTD</sequence>
<accession>A0AAD4N0V9</accession>
<dbReference type="AlphaFoldDB" id="A0AAD4N0V9"/>
<gene>
    <name evidence="1" type="ORF">DdX_09333</name>
</gene>
<dbReference type="EMBL" id="JAKKPZ010000017">
    <property type="protein sequence ID" value="KAI1712711.1"/>
    <property type="molecule type" value="Genomic_DNA"/>
</dbReference>
<name>A0AAD4N0V9_9BILA</name>
<reference evidence="1" key="1">
    <citation type="submission" date="2022-01" db="EMBL/GenBank/DDBJ databases">
        <title>Genome Sequence Resource for Two Populations of Ditylenchus destructor, the Migratory Endoparasitic Phytonematode.</title>
        <authorList>
            <person name="Zhang H."/>
            <person name="Lin R."/>
            <person name="Xie B."/>
        </authorList>
    </citation>
    <scope>NUCLEOTIDE SEQUENCE</scope>
    <source>
        <strain evidence="1">BazhouSP</strain>
    </source>
</reference>
<evidence type="ECO:0000313" key="2">
    <source>
        <dbReference type="Proteomes" id="UP001201812"/>
    </source>
</evidence>